<evidence type="ECO:0000313" key="2">
    <source>
        <dbReference type="EMBL" id="QBF28222.1"/>
    </source>
</evidence>
<dbReference type="OrthoDB" id="7024978at2"/>
<protein>
    <submittedName>
        <fullName evidence="2">Uncharacterized protein</fullName>
    </submittedName>
</protein>
<accession>A0A411MN59</accession>
<dbReference type="Proteomes" id="UP000291130">
    <property type="component" value="Chromosome"/>
</dbReference>
<sequence length="640" mass="69728">MSGFTPSPLEQDASSESSQVVSYKAPVVPAAMALESDDQNHHLIHKDDQLRDLQVVIDEIWPQHEGFPGDVTQVELLWDGQRVNSLDPPLIWPYDPQAIIPLELTVPQVNLTTAGSHRVSYRIHMGNAALSDEVLLNIDRTAPNTGQRGSKPEPIVPIGPEGLNEDYLAAHQGVNIRLESWRDMRLGDSVRLYWRSFSRLNDVLEAVDEFVVRDKDAPVELRVPADSIRNSGNGLRYLSYDLEDRTSNRGPLSDVNEINVDLGSTPSPLPLPQVEPAGLIDLERARTGVELVINEIIDARPGDRVIGYWRGLPVGSIDLPAPLRWPVKFPVGFEVLTAAGFVERNDQVHFTWRARPSRALSVALNLTVAGPDPQGPELVNPRLASVVVKGRAGDDQLGAEDVDHDARVELVLYANPQPGQVLQLYWGSHAGPAATYEIKPGDTGGATIAFSVPWAIINAVGSNPALPVYYSTFNGVNTQHSPTTRVDVQIRIIEGLARATFPGTAEGGWVNCAYQPWVNGVKVRIPGDAQRFAAQDRVTLFWVADRGQVGGDPIEGTQAQFSHVLSADDAREGFEIDVWPYEPLIQAAARLRGAGVVSYRLVKAAANGGGVGNSPRSQVRLSVIEPGSEFYCDNGDPVEP</sequence>
<proteinExistence type="predicted"/>
<evidence type="ECO:0000256" key="1">
    <source>
        <dbReference type="SAM" id="MobiDB-lite"/>
    </source>
</evidence>
<gene>
    <name evidence="2" type="ORF">EXN22_21960</name>
</gene>
<dbReference type="AlphaFoldDB" id="A0A411MN59"/>
<evidence type="ECO:0000313" key="3">
    <source>
        <dbReference type="Proteomes" id="UP000291130"/>
    </source>
</evidence>
<dbReference type="RefSeq" id="WP_130266033.1">
    <property type="nucleotide sequence ID" value="NZ_CP035952.1"/>
</dbReference>
<dbReference type="KEGG" id="ptk:EXN22_21960"/>
<reference evidence="2 3" key="1">
    <citation type="submission" date="2019-02" db="EMBL/GenBank/DDBJ databases">
        <title>Complete genome sequence of Pseudomonas sp. SNU WT1 isolated from rainbow trout.</title>
        <authorList>
            <person name="Oh W.T."/>
            <person name="Park S.C."/>
        </authorList>
    </citation>
    <scope>NUCLEOTIDE SEQUENCE [LARGE SCALE GENOMIC DNA]</scope>
    <source>
        <strain evidence="2 3">SNU WT1</strain>
    </source>
</reference>
<keyword evidence="3" id="KW-1185">Reference proteome</keyword>
<dbReference type="EMBL" id="CP035952">
    <property type="protein sequence ID" value="QBF28222.1"/>
    <property type="molecule type" value="Genomic_DNA"/>
</dbReference>
<organism evidence="2 3">
    <name type="scientific">Pseudomonas tructae</name>
    <dbReference type="NCBI Taxonomy" id="2518644"/>
    <lineage>
        <taxon>Bacteria</taxon>
        <taxon>Pseudomonadati</taxon>
        <taxon>Pseudomonadota</taxon>
        <taxon>Gammaproteobacteria</taxon>
        <taxon>Pseudomonadales</taxon>
        <taxon>Pseudomonadaceae</taxon>
        <taxon>Pseudomonas</taxon>
    </lineage>
</organism>
<feature type="region of interest" description="Disordered" evidence="1">
    <location>
        <begin position="1"/>
        <end position="20"/>
    </location>
</feature>
<name>A0A411MN59_9PSED</name>